<reference evidence="2 3" key="1">
    <citation type="journal article" date="2021" name="Plant Biotechnol. J.">
        <title>Multi-omics assisted identification of the key and species-specific regulatory components of drought-tolerant mechanisms in Gossypium stocksii.</title>
        <authorList>
            <person name="Yu D."/>
            <person name="Ke L."/>
            <person name="Zhang D."/>
            <person name="Wu Y."/>
            <person name="Sun Y."/>
            <person name="Mei J."/>
            <person name="Sun J."/>
            <person name="Sun Y."/>
        </authorList>
    </citation>
    <scope>NUCLEOTIDE SEQUENCE [LARGE SCALE GENOMIC DNA]</scope>
    <source>
        <strain evidence="3">cv. E1</strain>
        <tissue evidence="2">Leaf</tissue>
    </source>
</reference>
<dbReference type="AlphaFoldDB" id="A0A9D3VR55"/>
<feature type="domain" description="RNase H type-1" evidence="1">
    <location>
        <begin position="38"/>
        <end position="105"/>
    </location>
</feature>
<keyword evidence="3" id="KW-1185">Reference proteome</keyword>
<dbReference type="InterPro" id="IPR002156">
    <property type="entry name" value="RNaseH_domain"/>
</dbReference>
<protein>
    <recommendedName>
        <fullName evidence="1">RNase H type-1 domain-containing protein</fullName>
    </recommendedName>
</protein>
<sequence length="106" mass="11586">MIQSQAVMLKNLKNHIFCIVPMLVTIAPNTTTSSKKVNFDVSFISHYCKIGACIVLRDFEGFVVGATTLKLSNVTHSAIAEALATVKAIEIAMEMGHSLIFLESDR</sequence>
<dbReference type="Pfam" id="PF13456">
    <property type="entry name" value="RVT_3"/>
    <property type="match status" value="1"/>
</dbReference>
<dbReference type="OrthoDB" id="998887at2759"/>
<name>A0A9D3VR55_9ROSI</name>
<evidence type="ECO:0000313" key="3">
    <source>
        <dbReference type="Proteomes" id="UP000828251"/>
    </source>
</evidence>
<dbReference type="Proteomes" id="UP000828251">
    <property type="component" value="Unassembled WGS sequence"/>
</dbReference>
<evidence type="ECO:0000313" key="2">
    <source>
        <dbReference type="EMBL" id="KAH1092324.1"/>
    </source>
</evidence>
<organism evidence="2 3">
    <name type="scientific">Gossypium stocksii</name>
    <dbReference type="NCBI Taxonomy" id="47602"/>
    <lineage>
        <taxon>Eukaryota</taxon>
        <taxon>Viridiplantae</taxon>
        <taxon>Streptophyta</taxon>
        <taxon>Embryophyta</taxon>
        <taxon>Tracheophyta</taxon>
        <taxon>Spermatophyta</taxon>
        <taxon>Magnoliopsida</taxon>
        <taxon>eudicotyledons</taxon>
        <taxon>Gunneridae</taxon>
        <taxon>Pentapetalae</taxon>
        <taxon>rosids</taxon>
        <taxon>malvids</taxon>
        <taxon>Malvales</taxon>
        <taxon>Malvaceae</taxon>
        <taxon>Malvoideae</taxon>
        <taxon>Gossypium</taxon>
    </lineage>
</organism>
<proteinExistence type="predicted"/>
<gene>
    <name evidence="2" type="ORF">J1N35_019581</name>
</gene>
<dbReference type="GO" id="GO:0004523">
    <property type="term" value="F:RNA-DNA hybrid ribonuclease activity"/>
    <property type="evidence" value="ECO:0007669"/>
    <property type="project" value="InterPro"/>
</dbReference>
<comment type="caution">
    <text evidence="2">The sequence shown here is derived from an EMBL/GenBank/DDBJ whole genome shotgun (WGS) entry which is preliminary data.</text>
</comment>
<accession>A0A9D3VR55</accession>
<evidence type="ECO:0000259" key="1">
    <source>
        <dbReference type="Pfam" id="PF13456"/>
    </source>
</evidence>
<dbReference type="EMBL" id="JAIQCV010000006">
    <property type="protein sequence ID" value="KAH1092324.1"/>
    <property type="molecule type" value="Genomic_DNA"/>
</dbReference>
<dbReference type="GO" id="GO:0003676">
    <property type="term" value="F:nucleic acid binding"/>
    <property type="evidence" value="ECO:0007669"/>
    <property type="project" value="InterPro"/>
</dbReference>